<organism evidence="3 4">
    <name type="scientific">Modicisalibacter muralis</name>
    <dbReference type="NCBI Taxonomy" id="119000"/>
    <lineage>
        <taxon>Bacteria</taxon>
        <taxon>Pseudomonadati</taxon>
        <taxon>Pseudomonadota</taxon>
        <taxon>Gammaproteobacteria</taxon>
        <taxon>Oceanospirillales</taxon>
        <taxon>Halomonadaceae</taxon>
        <taxon>Modicisalibacter</taxon>
    </lineage>
</organism>
<dbReference type="EMBL" id="FNGI01000013">
    <property type="protein sequence ID" value="SDM17035.1"/>
    <property type="molecule type" value="Genomic_DNA"/>
</dbReference>
<keyword evidence="2" id="KW-0812">Transmembrane</keyword>
<reference evidence="3 4" key="1">
    <citation type="submission" date="2016-10" db="EMBL/GenBank/DDBJ databases">
        <authorList>
            <person name="de Groot N.N."/>
        </authorList>
    </citation>
    <scope>NUCLEOTIDE SEQUENCE [LARGE SCALE GENOMIC DNA]</scope>
    <source>
        <strain evidence="3 4">DSM 14789</strain>
    </source>
</reference>
<dbReference type="Proteomes" id="UP000198654">
    <property type="component" value="Unassembled WGS sequence"/>
</dbReference>
<feature type="transmembrane region" description="Helical" evidence="2">
    <location>
        <begin position="114"/>
        <end position="135"/>
    </location>
</feature>
<evidence type="ECO:0000256" key="1">
    <source>
        <dbReference type="SAM" id="MobiDB-lite"/>
    </source>
</evidence>
<keyword evidence="2" id="KW-1133">Transmembrane helix</keyword>
<feature type="region of interest" description="Disordered" evidence="1">
    <location>
        <begin position="21"/>
        <end position="54"/>
    </location>
</feature>
<feature type="compositionally biased region" description="Basic and acidic residues" evidence="1">
    <location>
        <begin position="21"/>
        <end position="34"/>
    </location>
</feature>
<feature type="region of interest" description="Disordered" evidence="1">
    <location>
        <begin position="283"/>
        <end position="313"/>
    </location>
</feature>
<keyword evidence="4" id="KW-1185">Reference proteome</keyword>
<protein>
    <submittedName>
        <fullName evidence="3">Uncharacterized protein</fullName>
    </submittedName>
</protein>
<feature type="transmembrane region" description="Helical" evidence="2">
    <location>
        <begin position="147"/>
        <end position="165"/>
    </location>
</feature>
<evidence type="ECO:0000256" key="2">
    <source>
        <dbReference type="SAM" id="Phobius"/>
    </source>
</evidence>
<evidence type="ECO:0000313" key="4">
    <source>
        <dbReference type="Proteomes" id="UP000198654"/>
    </source>
</evidence>
<accession>A0A1G9R3N2</accession>
<sequence>MSVNETFDSYYAATAYTPEKRHEWESENPKRDKLFGSQLSWDRKTQDTGPEEEYDYSHIEISQQEEKRRSGKSLEGKEIYKELKARYDYQVIMPPNYKALATFFFMTTGISKGLTYMSAFGYFAFSVLLPLYVVFGDPTLSDYKDAMIYLFFFLGPVFFICLFLWKSGELLNKKRPDIFMGVRKGPLWQANRQTGMLTFYKKRRAWKQRLQAPFHEFDAFLQSSPDSQGSSTYSLFLYHPQQRIKQKLDAQFPPTKMEGELVAAWQFLQRYMDVSQPLPDVPGLEIHRHKDPTTAASDKRRKRNPRYWRDMSEQNVNKIQREKYLKNIRR</sequence>
<keyword evidence="2" id="KW-0472">Membrane</keyword>
<dbReference type="STRING" id="119000.SAMN05661010_03550"/>
<name>A0A1G9R3N2_9GAMM</name>
<proteinExistence type="predicted"/>
<dbReference type="OrthoDB" id="6160351at2"/>
<dbReference type="RefSeq" id="WP_089730606.1">
    <property type="nucleotide sequence ID" value="NZ_FNGI01000013.1"/>
</dbReference>
<dbReference type="AlphaFoldDB" id="A0A1G9R3N2"/>
<evidence type="ECO:0000313" key="3">
    <source>
        <dbReference type="EMBL" id="SDM17035.1"/>
    </source>
</evidence>
<gene>
    <name evidence="3" type="ORF">SAMN05661010_03550</name>
</gene>